<evidence type="ECO:0000313" key="1">
    <source>
        <dbReference type="EMBL" id="JAT49226.1"/>
    </source>
</evidence>
<gene>
    <name evidence="1" type="primary">MGAL2_0</name>
    <name evidence="1" type="ORF">g.122659</name>
</gene>
<reference evidence="1" key="1">
    <citation type="submission" date="2015-07" db="EMBL/GenBank/DDBJ databases">
        <title>Transcriptome Assembly of Anthurium amnicola.</title>
        <authorList>
            <person name="Suzuki J."/>
        </authorList>
    </citation>
    <scope>NUCLEOTIDE SEQUENCE</scope>
</reference>
<dbReference type="InterPro" id="IPR022251">
    <property type="entry name" value="DUF3774_wound-induced"/>
</dbReference>
<feature type="non-terminal residue" evidence="1">
    <location>
        <position position="1"/>
    </location>
</feature>
<proteinExistence type="predicted"/>
<dbReference type="Pfam" id="PF12609">
    <property type="entry name" value="DUF3774"/>
    <property type="match status" value="1"/>
</dbReference>
<dbReference type="EMBL" id="GDJX01018710">
    <property type="protein sequence ID" value="JAT49226.1"/>
    <property type="molecule type" value="Transcribed_RNA"/>
</dbReference>
<dbReference type="AlphaFoldDB" id="A0A1D1Y3N7"/>
<accession>A0A1D1Y3N7</accession>
<dbReference type="PANTHER" id="PTHR33090">
    <property type="entry name" value="DUF3774 DOMAIN PROTEIN-RELATED"/>
    <property type="match status" value="1"/>
</dbReference>
<name>A0A1D1Y3N7_9ARAE</name>
<protein>
    <submittedName>
        <fullName evidence="1">Putative maltase-glucoamylase-like protein LOC93432</fullName>
    </submittedName>
</protein>
<sequence>LTWFSLQTWSSSLGAYKWTHLLHSQVKHKAITHPSEKFLSMERATATQQIGKMSSTRRAWFVAAGVEVVEALKDQGICRWNYAMRSLHQHAKTNMGFFSQAKRLPPSMGRRLEGNEQAKRSEESLRKVMYLSCWGPN</sequence>
<organism evidence="1">
    <name type="scientific">Anthurium amnicola</name>
    <dbReference type="NCBI Taxonomy" id="1678845"/>
    <lineage>
        <taxon>Eukaryota</taxon>
        <taxon>Viridiplantae</taxon>
        <taxon>Streptophyta</taxon>
        <taxon>Embryophyta</taxon>
        <taxon>Tracheophyta</taxon>
        <taxon>Spermatophyta</taxon>
        <taxon>Magnoliopsida</taxon>
        <taxon>Liliopsida</taxon>
        <taxon>Araceae</taxon>
        <taxon>Pothoideae</taxon>
        <taxon>Potheae</taxon>
        <taxon>Anthurium</taxon>
    </lineage>
</organism>